<dbReference type="RefSeq" id="WP_307326611.1">
    <property type="nucleotide sequence ID" value="NZ_JAUSUG010000011.1"/>
</dbReference>
<accession>A0ABT9ZWK6</accession>
<evidence type="ECO:0000313" key="1">
    <source>
        <dbReference type="EMBL" id="MDQ0255606.1"/>
    </source>
</evidence>
<sequence>MTLVNISRKRRKELAFELVEKIKRGESVELSDLTLVVSELLNKYHNQKCDEPGNVWISQEEIEILYKLLGFLQEGIKEIEKIDD</sequence>
<comment type="caution">
    <text evidence="1">The sequence shown here is derived from an EMBL/GenBank/DDBJ whole genome shotgun (WGS) entry which is preliminary data.</text>
</comment>
<evidence type="ECO:0000313" key="2">
    <source>
        <dbReference type="Proteomes" id="UP001230005"/>
    </source>
</evidence>
<dbReference type="EMBL" id="JAUSUG010000011">
    <property type="protein sequence ID" value="MDQ0255606.1"/>
    <property type="molecule type" value="Genomic_DNA"/>
</dbReference>
<reference evidence="1 2" key="1">
    <citation type="submission" date="2023-07" db="EMBL/GenBank/DDBJ databases">
        <title>Genomic Encyclopedia of Type Strains, Phase IV (KMG-IV): sequencing the most valuable type-strain genomes for metagenomic binning, comparative biology and taxonomic classification.</title>
        <authorList>
            <person name="Goeker M."/>
        </authorList>
    </citation>
    <scope>NUCLEOTIDE SEQUENCE [LARGE SCALE GENOMIC DNA]</scope>
    <source>
        <strain evidence="1 2">DSM 9768</strain>
    </source>
</reference>
<proteinExistence type="predicted"/>
<protein>
    <submittedName>
        <fullName evidence="1">Uncharacterized protein</fullName>
    </submittedName>
</protein>
<gene>
    <name evidence="1" type="ORF">J2S74_002988</name>
</gene>
<keyword evidence="2" id="KW-1185">Reference proteome</keyword>
<organism evidence="1 2">
    <name type="scientific">Evansella vedderi</name>
    <dbReference type="NCBI Taxonomy" id="38282"/>
    <lineage>
        <taxon>Bacteria</taxon>
        <taxon>Bacillati</taxon>
        <taxon>Bacillota</taxon>
        <taxon>Bacilli</taxon>
        <taxon>Bacillales</taxon>
        <taxon>Bacillaceae</taxon>
        <taxon>Evansella</taxon>
    </lineage>
</organism>
<dbReference type="Proteomes" id="UP001230005">
    <property type="component" value="Unassembled WGS sequence"/>
</dbReference>
<name>A0ABT9ZWK6_9BACI</name>